<dbReference type="AlphaFoldDB" id="A0A4Y2UDW8"/>
<name>A0A4Y2UDW8_ARAVE</name>
<accession>A0A4Y2UDW8</accession>
<sequence length="87" mass="10077">MEDCSVTPYIPNTKDSFLNQNAVPSREFYSNDSRQLCYAKQTYSYFNGDNPSGQMSQERMILNAKRSNKILEYPLDDVEPMDFEEGC</sequence>
<evidence type="ECO:0000313" key="2">
    <source>
        <dbReference type="Proteomes" id="UP000499080"/>
    </source>
</evidence>
<proteinExistence type="predicted"/>
<protein>
    <submittedName>
        <fullName evidence="1">Uncharacterized protein</fullName>
    </submittedName>
</protein>
<dbReference type="Proteomes" id="UP000499080">
    <property type="component" value="Unassembled WGS sequence"/>
</dbReference>
<comment type="caution">
    <text evidence="1">The sequence shown here is derived from an EMBL/GenBank/DDBJ whole genome shotgun (WGS) entry which is preliminary data.</text>
</comment>
<reference evidence="1 2" key="1">
    <citation type="journal article" date="2019" name="Sci. Rep.">
        <title>Orb-weaving spider Araneus ventricosus genome elucidates the spidroin gene catalogue.</title>
        <authorList>
            <person name="Kono N."/>
            <person name="Nakamura H."/>
            <person name="Ohtoshi R."/>
            <person name="Moran D.A.P."/>
            <person name="Shinohara A."/>
            <person name="Yoshida Y."/>
            <person name="Fujiwara M."/>
            <person name="Mori M."/>
            <person name="Tomita M."/>
            <person name="Arakawa K."/>
        </authorList>
    </citation>
    <scope>NUCLEOTIDE SEQUENCE [LARGE SCALE GENOMIC DNA]</scope>
</reference>
<gene>
    <name evidence="1" type="ORF">AVEN_156283_1</name>
</gene>
<organism evidence="1 2">
    <name type="scientific">Araneus ventricosus</name>
    <name type="common">Orbweaver spider</name>
    <name type="synonym">Epeira ventricosa</name>
    <dbReference type="NCBI Taxonomy" id="182803"/>
    <lineage>
        <taxon>Eukaryota</taxon>
        <taxon>Metazoa</taxon>
        <taxon>Ecdysozoa</taxon>
        <taxon>Arthropoda</taxon>
        <taxon>Chelicerata</taxon>
        <taxon>Arachnida</taxon>
        <taxon>Araneae</taxon>
        <taxon>Araneomorphae</taxon>
        <taxon>Entelegynae</taxon>
        <taxon>Araneoidea</taxon>
        <taxon>Araneidae</taxon>
        <taxon>Araneus</taxon>
    </lineage>
</organism>
<evidence type="ECO:0000313" key="1">
    <source>
        <dbReference type="EMBL" id="GBO11245.1"/>
    </source>
</evidence>
<keyword evidence="2" id="KW-1185">Reference proteome</keyword>
<dbReference type="EMBL" id="BGPR01036162">
    <property type="protein sequence ID" value="GBO11245.1"/>
    <property type="molecule type" value="Genomic_DNA"/>
</dbReference>